<evidence type="ECO:0000313" key="1">
    <source>
        <dbReference type="EMBL" id="EJZ42905.1"/>
    </source>
</evidence>
<comment type="caution">
    <text evidence="1">The sequence shown here is derived from an EMBL/GenBank/DDBJ whole genome shotgun (WGS) entry which is preliminary data.</text>
</comment>
<name>A0ABN0HB51_9LEPT</name>
<gene>
    <name evidence="1" type="ORF">LEP1GSC178_2542</name>
</gene>
<accession>A0ABN0HB51</accession>
<dbReference type="Proteomes" id="UP000018720">
    <property type="component" value="Unassembled WGS sequence"/>
</dbReference>
<proteinExistence type="predicted"/>
<reference evidence="1 2" key="1">
    <citation type="submission" date="2012-08" db="EMBL/GenBank/DDBJ databases">
        <authorList>
            <person name="Harkins D.M."/>
            <person name="Durkin A.S."/>
            <person name="Selengut J.D."/>
            <person name="Sanka R."/>
            <person name="DePew J."/>
            <person name="Purushe J."/>
            <person name="Matthias M.A."/>
            <person name="Vinetz J.M."/>
            <person name="Sutton G.G."/>
            <person name="Nelson W.C."/>
            <person name="Fouts D.E."/>
        </authorList>
    </citation>
    <scope>NUCLEOTIDE SEQUENCE [LARGE SCALE GENOMIC DNA]</scope>
    <source>
        <strain evidence="1 2">MMD4847</strain>
    </source>
</reference>
<protein>
    <submittedName>
        <fullName evidence="1">Uncharacterized protein</fullName>
    </submittedName>
</protein>
<keyword evidence="2" id="KW-1185">Reference proteome</keyword>
<sequence length="66" mass="7824">MSVNARTRSSTFRALQDSIAILGFICEESPEPSLDFSKNNVKSTKKTKQMWIYRVYKEDRKYTEIW</sequence>
<dbReference type="EMBL" id="AHOM02000004">
    <property type="protein sequence ID" value="EJZ42905.1"/>
    <property type="molecule type" value="Genomic_DNA"/>
</dbReference>
<evidence type="ECO:0000313" key="2">
    <source>
        <dbReference type="Proteomes" id="UP000018720"/>
    </source>
</evidence>
<organism evidence="1 2">
    <name type="scientific">Leptospira licerasiae str. MMD4847</name>
    <dbReference type="NCBI Taxonomy" id="1049971"/>
    <lineage>
        <taxon>Bacteria</taxon>
        <taxon>Pseudomonadati</taxon>
        <taxon>Spirochaetota</taxon>
        <taxon>Spirochaetia</taxon>
        <taxon>Leptospirales</taxon>
        <taxon>Leptospiraceae</taxon>
        <taxon>Leptospira</taxon>
    </lineage>
</organism>